<proteinExistence type="predicted"/>
<protein>
    <submittedName>
        <fullName evidence="3">Uncharacterized protein</fullName>
    </submittedName>
</protein>
<evidence type="ECO:0000313" key="3">
    <source>
        <dbReference type="EMBL" id="CAD8182775.1"/>
    </source>
</evidence>
<dbReference type="AlphaFoldDB" id="A0A8S1W3G4"/>
<reference evidence="3" key="1">
    <citation type="submission" date="2021-01" db="EMBL/GenBank/DDBJ databases">
        <authorList>
            <consortium name="Genoscope - CEA"/>
            <person name="William W."/>
        </authorList>
    </citation>
    <scope>NUCLEOTIDE SEQUENCE</scope>
</reference>
<keyword evidence="4" id="KW-1185">Reference proteome</keyword>
<gene>
    <name evidence="3" type="ORF">POCTA_138.1.T0790212</name>
</gene>
<dbReference type="EMBL" id="CAJJDP010000078">
    <property type="protein sequence ID" value="CAD8182775.1"/>
    <property type="molecule type" value="Genomic_DNA"/>
</dbReference>
<name>A0A8S1W3G4_PAROT</name>
<evidence type="ECO:0000313" key="4">
    <source>
        <dbReference type="Proteomes" id="UP000683925"/>
    </source>
</evidence>
<sequence>MGCCCRRQKNPTNTSSNQGQRITQPKKLEEIVIQPIAFVPDSPKVQKNKIKQLDIRTVDLLEMSHVMDPLSQTSIKSDESIISKFQQKIEELEEEQEQFNKKKTSIETELLRSFISQETQLSNYSNNPEVIGVQIKNRNICDIQNKYDFSGVKDFTEYRGQVYIERLIQKQKSFICTYIGKIEQQYCCVKLIPMAKQIHIDNWIKSVQNIQQQIDGYFFQKYCYYKIEKINDQPEYCNCFILCNLEQYNVYTFSHHLAITFEEKVSVAPDIIQIIFFALQEYEEKQQSNPKKLSAQIFKKMFTVKRNNILISRCKITQKLTVILSDWQLLLPEFEQIIPNKILQNQDNLFEILQSQTSRILQSNNSNLASKDPESQNLQDQNSFRLMKIQSQLVDIFIKYLMKLLFFRSNFELQNEVSLDGFYNQNQFQNKCEILRPIQNHDLLLQEEIEGQLKENTETQYKANQIEFMKKKSSEMCNLFSLKPEENFKSIYEFYLIINKFACEGMRSHFIQFNNSNSNTINNQQINQKE</sequence>
<dbReference type="OrthoDB" id="308820at2759"/>
<feature type="compositionally biased region" description="Polar residues" evidence="2">
    <location>
        <begin position="10"/>
        <end position="23"/>
    </location>
</feature>
<evidence type="ECO:0000256" key="1">
    <source>
        <dbReference type="SAM" id="Coils"/>
    </source>
</evidence>
<dbReference type="Proteomes" id="UP000683925">
    <property type="component" value="Unassembled WGS sequence"/>
</dbReference>
<dbReference type="OMA" id="ICTYIGK"/>
<accession>A0A8S1W3G4</accession>
<evidence type="ECO:0000256" key="2">
    <source>
        <dbReference type="SAM" id="MobiDB-lite"/>
    </source>
</evidence>
<feature type="region of interest" description="Disordered" evidence="2">
    <location>
        <begin position="1"/>
        <end position="23"/>
    </location>
</feature>
<feature type="coiled-coil region" evidence="1">
    <location>
        <begin position="75"/>
        <end position="109"/>
    </location>
</feature>
<organism evidence="3 4">
    <name type="scientific">Paramecium octaurelia</name>
    <dbReference type="NCBI Taxonomy" id="43137"/>
    <lineage>
        <taxon>Eukaryota</taxon>
        <taxon>Sar</taxon>
        <taxon>Alveolata</taxon>
        <taxon>Ciliophora</taxon>
        <taxon>Intramacronucleata</taxon>
        <taxon>Oligohymenophorea</taxon>
        <taxon>Peniculida</taxon>
        <taxon>Parameciidae</taxon>
        <taxon>Paramecium</taxon>
    </lineage>
</organism>
<keyword evidence="1" id="KW-0175">Coiled coil</keyword>
<comment type="caution">
    <text evidence="3">The sequence shown here is derived from an EMBL/GenBank/DDBJ whole genome shotgun (WGS) entry which is preliminary data.</text>
</comment>